<feature type="transmembrane region" description="Helical" evidence="15">
    <location>
        <begin position="1137"/>
        <end position="1159"/>
    </location>
</feature>
<keyword evidence="19" id="KW-1185">Reference proteome</keyword>
<dbReference type="Pfam" id="PF16209">
    <property type="entry name" value="PhoLip_ATPase_N"/>
    <property type="match status" value="1"/>
</dbReference>
<protein>
    <recommendedName>
        <fullName evidence="15">Phospholipid-transporting ATPase</fullName>
        <ecNumber evidence="15">7.6.2.1</ecNumber>
    </recommendedName>
</protein>
<dbReference type="SFLD" id="SFLDS00003">
    <property type="entry name" value="Haloacid_Dehalogenase"/>
    <property type="match status" value="1"/>
</dbReference>
<keyword evidence="10 15" id="KW-0472">Membrane</keyword>
<dbReference type="InterPro" id="IPR032630">
    <property type="entry name" value="P_typ_ATPase_c"/>
</dbReference>
<evidence type="ECO:0000256" key="13">
    <source>
        <dbReference type="PIRSR" id="PIRSR606539-2"/>
    </source>
</evidence>
<feature type="transmembrane region" description="Helical" evidence="15">
    <location>
        <begin position="61"/>
        <end position="78"/>
    </location>
</feature>
<feature type="binding site" evidence="13">
    <location>
        <position position="891"/>
    </location>
    <ligand>
        <name>ATP</name>
        <dbReference type="ChEBI" id="CHEBI:30616"/>
    </ligand>
</feature>
<dbReference type="SUPFAM" id="SSF81653">
    <property type="entry name" value="Calcium ATPase, transduction domain A"/>
    <property type="match status" value="1"/>
</dbReference>
<feature type="transmembrane region" description="Helical" evidence="15">
    <location>
        <begin position="84"/>
        <end position="101"/>
    </location>
</feature>
<accession>A0A4V3SDN1</accession>
<dbReference type="PANTHER" id="PTHR24092">
    <property type="entry name" value="PROBABLE PHOSPHOLIPID-TRANSPORTING ATPASE"/>
    <property type="match status" value="1"/>
</dbReference>
<comment type="similarity">
    <text evidence="2 15">Belongs to the cation transport ATPase (P-type) (TC 3.A.3) family. Type IV subfamily.</text>
</comment>
<feature type="binding site" evidence="13">
    <location>
        <position position="648"/>
    </location>
    <ligand>
        <name>ATP</name>
        <dbReference type="ChEBI" id="CHEBI:30616"/>
    </ligand>
</feature>
<evidence type="ECO:0000256" key="11">
    <source>
        <dbReference type="ARBA" id="ARBA00034036"/>
    </source>
</evidence>
<dbReference type="InterPro" id="IPR023298">
    <property type="entry name" value="ATPase_P-typ_TM_dom_sf"/>
</dbReference>
<dbReference type="SFLD" id="SFLDF00027">
    <property type="entry name" value="p-type_atpase"/>
    <property type="match status" value="1"/>
</dbReference>
<evidence type="ECO:0000313" key="19">
    <source>
        <dbReference type="Proteomes" id="UP000308267"/>
    </source>
</evidence>
<dbReference type="InterPro" id="IPR036412">
    <property type="entry name" value="HAD-like_sf"/>
</dbReference>
<evidence type="ECO:0000256" key="6">
    <source>
        <dbReference type="ARBA" id="ARBA00022840"/>
    </source>
</evidence>
<dbReference type="PROSITE" id="PS00154">
    <property type="entry name" value="ATPASE_E1_E2"/>
    <property type="match status" value="1"/>
</dbReference>
<keyword evidence="4 14" id="KW-0479">Metal-binding</keyword>
<dbReference type="Gene3D" id="2.70.150.10">
    <property type="entry name" value="Calcium-transporting ATPase, cytoplasmic transduction domain A"/>
    <property type="match status" value="1"/>
</dbReference>
<dbReference type="InterPro" id="IPR023214">
    <property type="entry name" value="HAD_sf"/>
</dbReference>
<feature type="binding site" evidence="13">
    <location>
        <position position="731"/>
    </location>
    <ligand>
        <name>ATP</name>
        <dbReference type="ChEBI" id="CHEBI:30616"/>
    </ligand>
</feature>
<feature type="binding site" evidence="14">
    <location>
        <position position="422"/>
    </location>
    <ligand>
        <name>Mg(2+)</name>
        <dbReference type="ChEBI" id="CHEBI:18420"/>
    </ligand>
</feature>
<feature type="binding site" evidence="13">
    <location>
        <position position="589"/>
    </location>
    <ligand>
        <name>ATP</name>
        <dbReference type="ChEBI" id="CHEBI:30616"/>
    </ligand>
</feature>
<feature type="domain" description="P-type ATPase N-terminal" evidence="16">
    <location>
        <begin position="36"/>
        <end position="78"/>
    </location>
</feature>
<dbReference type="EMBL" id="SJOL01007979">
    <property type="protein sequence ID" value="TGZ61384.1"/>
    <property type="molecule type" value="Genomic_DNA"/>
</dbReference>
<dbReference type="AlphaFoldDB" id="A0A4V3SDN1"/>
<feature type="binding site" evidence="13">
    <location>
        <position position="928"/>
    </location>
    <ligand>
        <name>ATP</name>
        <dbReference type="ChEBI" id="CHEBI:30616"/>
    </ligand>
</feature>
<evidence type="ECO:0000256" key="7">
    <source>
        <dbReference type="ARBA" id="ARBA00022842"/>
    </source>
</evidence>
<dbReference type="InterPro" id="IPR044492">
    <property type="entry name" value="P_typ_ATPase_HD_dom"/>
</dbReference>
<gene>
    <name evidence="18" type="ORF">CRM22_008024</name>
</gene>
<dbReference type="GO" id="GO:0005524">
    <property type="term" value="F:ATP binding"/>
    <property type="evidence" value="ECO:0007669"/>
    <property type="project" value="UniProtKB-UniRule"/>
</dbReference>
<evidence type="ECO:0000256" key="12">
    <source>
        <dbReference type="PIRSR" id="PIRSR606539-1"/>
    </source>
</evidence>
<keyword evidence="7 14" id="KW-0460">Magnesium</keyword>
<dbReference type="EC" id="7.6.2.1" evidence="15"/>
<feature type="binding site" evidence="13">
    <location>
        <position position="897"/>
    </location>
    <ligand>
        <name>ATP</name>
        <dbReference type="ChEBI" id="CHEBI:30616"/>
    </ligand>
</feature>
<comment type="cofactor">
    <cofactor evidence="14">
        <name>Mg(2+)</name>
        <dbReference type="ChEBI" id="CHEBI:18420"/>
    </cofactor>
</comment>
<reference evidence="18 19" key="1">
    <citation type="journal article" date="2019" name="BMC Genomics">
        <title>New insights from Opisthorchis felineus genome: update on genomics of the epidemiologically important liver flukes.</title>
        <authorList>
            <person name="Ershov N.I."/>
            <person name="Mordvinov V.A."/>
            <person name="Prokhortchouk E.B."/>
            <person name="Pakharukova M.Y."/>
            <person name="Gunbin K.V."/>
            <person name="Ustyantsev K."/>
            <person name="Genaev M.A."/>
            <person name="Blinov A.G."/>
            <person name="Mazur A."/>
            <person name="Boulygina E."/>
            <person name="Tsygankova S."/>
            <person name="Khrameeva E."/>
            <person name="Chekanov N."/>
            <person name="Fan G."/>
            <person name="Xiao A."/>
            <person name="Zhang H."/>
            <person name="Xu X."/>
            <person name="Yang H."/>
            <person name="Solovyev V."/>
            <person name="Lee S.M."/>
            <person name="Liu X."/>
            <person name="Afonnikov D.A."/>
            <person name="Skryabin K.G."/>
        </authorList>
    </citation>
    <scope>NUCLEOTIDE SEQUENCE [LARGE SCALE GENOMIC DNA]</scope>
    <source>
        <strain evidence="18">AK-0245</strain>
        <tissue evidence="18">Whole organism</tissue>
    </source>
</reference>
<dbReference type="InterPro" id="IPR001757">
    <property type="entry name" value="P_typ_ATPase"/>
</dbReference>
<name>A0A4V3SDN1_OPIFE</name>
<dbReference type="GO" id="GO:0045332">
    <property type="term" value="P:phospholipid translocation"/>
    <property type="evidence" value="ECO:0007669"/>
    <property type="project" value="TreeGrafter"/>
</dbReference>
<dbReference type="Pfam" id="PF13246">
    <property type="entry name" value="Cation_ATPase"/>
    <property type="match status" value="1"/>
</dbReference>
<feature type="binding site" evidence="13">
    <location>
        <position position="422"/>
    </location>
    <ligand>
        <name>ATP</name>
        <dbReference type="ChEBI" id="CHEBI:30616"/>
    </ligand>
</feature>
<dbReference type="Gene3D" id="3.40.1110.10">
    <property type="entry name" value="Calcium-transporting ATPase, cytoplasmic domain N"/>
    <property type="match status" value="1"/>
</dbReference>
<feature type="binding site" evidence="13">
    <location>
        <position position="730"/>
    </location>
    <ligand>
        <name>ATP</name>
        <dbReference type="ChEBI" id="CHEBI:30616"/>
    </ligand>
</feature>
<evidence type="ECO:0000256" key="15">
    <source>
        <dbReference type="RuleBase" id="RU362033"/>
    </source>
</evidence>
<feature type="binding site" evidence="13">
    <location>
        <position position="729"/>
    </location>
    <ligand>
        <name>ATP</name>
        <dbReference type="ChEBI" id="CHEBI:30616"/>
    </ligand>
</feature>
<dbReference type="GO" id="GO:0000287">
    <property type="term" value="F:magnesium ion binding"/>
    <property type="evidence" value="ECO:0007669"/>
    <property type="project" value="UniProtKB-UniRule"/>
</dbReference>
<dbReference type="SFLD" id="SFLDG00002">
    <property type="entry name" value="C1.7:_P-type_atpase_like"/>
    <property type="match status" value="1"/>
</dbReference>
<sequence length="1270" mass="142979">MRYCLPRRGKPTQSTRHIYANGLRAVEPVVLETLNTFGDNRIVTSRYTWWNFIPLNLFEQLHLVGNFIFLCFSFLFIFEPKATNAVAFVALFIISLFISLIKEAVYDIFRHIQDRRLNNQRFSVLDFDLEFSKLVWTRSISSCLRVGHVLRCVANQEIPCDMVLLASSESNREVRLTTNNIDGETSVKTHFALSRTHEVYRKILSVFPEDVEISDATQFKPVIVSVSYEAPNADFNRFEGNLIVADSTEGGNSIPILLENIAFRGSRIQNTSCVIGLVLYTGKDTKLSMNSKKNARKYGSREGRLSYLLALCFAAYLFICVLLTILATLWDTNQTSSLWFSVLKPPTRYEYVKTAVSFSFIAIYLLGVILQVTVDLQLIVNSYLITHDPDLFDTQKGLGSSANTVDITDELGQVEFLFSDKTGTLTLNELNLKACSIFLDNSVFWITGGTIYQERKRTVQSDEEYAQQTVFGNVVFSNVVELNDGLPKTLLEFLTVVLLCHTVEIRNQSLLISGKNLTYMATSADERALVEGAAKLGLILISTDPDPEKAGARRLVIKRQQRQTAEDNDGDCMTSAYTEEYVVDATLEFDPQRKQMTVMVRYPDGTFHIHSKGAEARLLEPEICSQSSSEIRTLALERANEFGRSGLRTLMYATRQVDSAEYHKLLGERERAMRQFGEDRRQALKTSTDRIESGLSLVAVTGVEDKLQPGVKECLINLREAGIKVWVLTGDKEETAVTVSQASGHFSESMKLLRITGFREFDEVAECIYNHLGGIDAGYEQRSAIRDETLTRRTVKNAHAGVSEETLEEDVNGTRKKSTRFMQKFRVVSHRMLACISRVKRKCQRHPQASPLTEAIGLVIDGVSLQHALHPSLRMAFLDLCMKVTTVLCCRMTPLQKASVVKLVQVGLSELTHGSKPVTAAVGDGGNDVSMILQANVGIGISGEEGKEATCAADFVLPQFRYLQRLLLVHGHWCCHRISYTILLFYYKCITWVTVNLLVVFYSGFSATTWCSSIIFGLYNAPVTALSIFFFGIFERPLTDDQLLENPKLYRLISRNANLRLWRFLLFVLDGMWQGTVIFYSVYLFLAGGGMFSEATFIDPSSHGSYFDISLCGGSSIVYAVISVNLRVVLTSRDINLPLGGSILFTLASYLLFLMFYQFSVSPSDLDFQTYFKIVQSPAFWFTLPISVFVANLPALLWRVYSDTWWQMRAQTEKQCIKTQRKMQPRKSRSSSVSVEEDRRIDAFLTRPQTECRGASLDLCETDVAGTGTS</sequence>
<dbReference type="PANTHER" id="PTHR24092:SF175">
    <property type="entry name" value="PHOSPHOLIPID-TRANSPORTING ATPASE"/>
    <property type="match status" value="1"/>
</dbReference>
<evidence type="ECO:0000256" key="3">
    <source>
        <dbReference type="ARBA" id="ARBA00022692"/>
    </source>
</evidence>
<evidence type="ECO:0000259" key="16">
    <source>
        <dbReference type="Pfam" id="PF16209"/>
    </source>
</evidence>
<evidence type="ECO:0000256" key="10">
    <source>
        <dbReference type="ARBA" id="ARBA00023136"/>
    </source>
</evidence>
<feature type="transmembrane region" description="Helical" evidence="15">
    <location>
        <begin position="1106"/>
        <end position="1130"/>
    </location>
</feature>
<dbReference type="Gene3D" id="3.40.50.1000">
    <property type="entry name" value="HAD superfamily/HAD-like"/>
    <property type="match status" value="1"/>
</dbReference>
<evidence type="ECO:0000256" key="14">
    <source>
        <dbReference type="PIRSR" id="PIRSR606539-3"/>
    </source>
</evidence>
<feature type="binding site" evidence="13">
    <location>
        <position position="526"/>
    </location>
    <ligand>
        <name>ATP</name>
        <dbReference type="ChEBI" id="CHEBI:30616"/>
    </ligand>
</feature>
<feature type="transmembrane region" description="Helical" evidence="15">
    <location>
        <begin position="1179"/>
        <end position="1201"/>
    </location>
</feature>
<dbReference type="SUPFAM" id="SSF56784">
    <property type="entry name" value="HAD-like"/>
    <property type="match status" value="1"/>
</dbReference>
<feature type="binding site" evidence="13">
    <location>
        <position position="421"/>
    </location>
    <ligand>
        <name>ATP</name>
        <dbReference type="ChEBI" id="CHEBI:30616"/>
    </ligand>
</feature>
<feature type="binding site" evidence="14">
    <location>
        <position position="420"/>
    </location>
    <ligand>
        <name>Mg(2+)</name>
        <dbReference type="ChEBI" id="CHEBI:18420"/>
    </ligand>
</feature>
<feature type="binding site" evidence="14">
    <location>
        <position position="928"/>
    </location>
    <ligand>
        <name>Mg(2+)</name>
        <dbReference type="ChEBI" id="CHEBI:18420"/>
    </ligand>
</feature>
<dbReference type="SUPFAM" id="SSF81660">
    <property type="entry name" value="Metal cation-transporting ATPase, ATP-binding domain N"/>
    <property type="match status" value="1"/>
</dbReference>
<evidence type="ECO:0000256" key="9">
    <source>
        <dbReference type="ARBA" id="ARBA00022989"/>
    </source>
</evidence>
<dbReference type="InterPro" id="IPR006539">
    <property type="entry name" value="P-type_ATPase_IV"/>
</dbReference>
<feature type="binding site" evidence="14">
    <location>
        <position position="924"/>
    </location>
    <ligand>
        <name>Mg(2+)</name>
        <dbReference type="ChEBI" id="CHEBI:18420"/>
    </ligand>
</feature>
<feature type="binding site" evidence="13">
    <location>
        <position position="927"/>
    </location>
    <ligand>
        <name>ATP</name>
        <dbReference type="ChEBI" id="CHEBI:30616"/>
    </ligand>
</feature>
<dbReference type="NCBIfam" id="TIGR01652">
    <property type="entry name" value="ATPase-Plipid"/>
    <property type="match status" value="1"/>
</dbReference>
<evidence type="ECO:0000256" key="1">
    <source>
        <dbReference type="ARBA" id="ARBA00004141"/>
    </source>
</evidence>
<keyword evidence="8 15" id="KW-1278">Translocase</keyword>
<dbReference type="GO" id="GO:0140326">
    <property type="term" value="F:ATPase-coupled intramembrane lipid transporter activity"/>
    <property type="evidence" value="ECO:0007669"/>
    <property type="project" value="UniProtKB-EC"/>
</dbReference>
<dbReference type="SUPFAM" id="SSF81665">
    <property type="entry name" value="Calcium ATPase, transmembrane domain M"/>
    <property type="match status" value="1"/>
</dbReference>
<feature type="binding site" evidence="13">
    <location>
        <position position="420"/>
    </location>
    <ligand>
        <name>ATP</name>
        <dbReference type="ChEBI" id="CHEBI:30616"/>
    </ligand>
</feature>
<dbReference type="GO" id="GO:0005783">
    <property type="term" value="C:endoplasmic reticulum"/>
    <property type="evidence" value="ECO:0007669"/>
    <property type="project" value="TreeGrafter"/>
</dbReference>
<dbReference type="GO" id="GO:0005886">
    <property type="term" value="C:plasma membrane"/>
    <property type="evidence" value="ECO:0007669"/>
    <property type="project" value="TreeGrafter"/>
</dbReference>
<dbReference type="PRINTS" id="PR00119">
    <property type="entry name" value="CATATPASE"/>
</dbReference>
<dbReference type="OrthoDB" id="377733at2759"/>
<feature type="binding site" evidence="13">
    <location>
        <position position="612"/>
    </location>
    <ligand>
        <name>ATP</name>
        <dbReference type="ChEBI" id="CHEBI:30616"/>
    </ligand>
</feature>
<feature type="transmembrane region" description="Helical" evidence="15">
    <location>
        <begin position="1061"/>
        <end position="1086"/>
    </location>
</feature>
<comment type="caution">
    <text evidence="18">The sequence shown here is derived from an EMBL/GenBank/DDBJ whole genome shotgun (WGS) entry which is preliminary data.</text>
</comment>
<organism evidence="18 19">
    <name type="scientific">Opisthorchis felineus</name>
    <dbReference type="NCBI Taxonomy" id="147828"/>
    <lineage>
        <taxon>Eukaryota</taxon>
        <taxon>Metazoa</taxon>
        <taxon>Spiralia</taxon>
        <taxon>Lophotrochozoa</taxon>
        <taxon>Platyhelminthes</taxon>
        <taxon>Trematoda</taxon>
        <taxon>Digenea</taxon>
        <taxon>Opisthorchiida</taxon>
        <taxon>Opisthorchiata</taxon>
        <taxon>Opisthorchiidae</taxon>
        <taxon>Opisthorchis</taxon>
    </lineage>
</organism>
<dbReference type="InterPro" id="IPR018303">
    <property type="entry name" value="ATPase_P-typ_P_site"/>
</dbReference>
<keyword evidence="9 15" id="KW-1133">Transmembrane helix</keyword>
<comment type="subcellular location">
    <subcellularLocation>
        <location evidence="1 15">Membrane</location>
        <topology evidence="1 15">Multi-pass membrane protein</topology>
    </subcellularLocation>
</comment>
<feature type="transmembrane region" description="Helical" evidence="15">
    <location>
        <begin position="305"/>
        <end position="330"/>
    </location>
</feature>
<dbReference type="Proteomes" id="UP000308267">
    <property type="component" value="Unassembled WGS sequence"/>
</dbReference>
<dbReference type="STRING" id="147828.A0A4V3SDN1"/>
<feature type="transmembrane region" description="Helical" evidence="15">
    <location>
        <begin position="350"/>
        <end position="370"/>
    </location>
</feature>
<dbReference type="NCBIfam" id="TIGR01494">
    <property type="entry name" value="ATPase_P-type"/>
    <property type="match status" value="1"/>
</dbReference>
<keyword evidence="5 13" id="KW-0547">Nucleotide-binding</keyword>
<dbReference type="InterPro" id="IPR023299">
    <property type="entry name" value="ATPase_P-typ_cyto_dom_N"/>
</dbReference>
<comment type="catalytic activity">
    <reaction evidence="11 15">
        <text>ATP + H2O + phospholipidSide 1 = ADP + phosphate + phospholipidSide 2.</text>
        <dbReference type="EC" id="7.6.2.1"/>
    </reaction>
</comment>
<feature type="transmembrane region" description="Helical" evidence="15">
    <location>
        <begin position="985"/>
        <end position="1002"/>
    </location>
</feature>
<evidence type="ECO:0000256" key="5">
    <source>
        <dbReference type="ARBA" id="ARBA00022741"/>
    </source>
</evidence>
<evidence type="ECO:0000313" key="18">
    <source>
        <dbReference type="EMBL" id="TGZ61384.1"/>
    </source>
</evidence>
<evidence type="ECO:0000256" key="8">
    <source>
        <dbReference type="ARBA" id="ARBA00022967"/>
    </source>
</evidence>
<feature type="domain" description="P-type ATPase C-terminal" evidence="17">
    <location>
        <begin position="952"/>
        <end position="1207"/>
    </location>
</feature>
<proteinExistence type="inferred from homology"/>
<dbReference type="Pfam" id="PF16212">
    <property type="entry name" value="PhoLip_ATPase_C"/>
    <property type="match status" value="1"/>
</dbReference>
<evidence type="ECO:0000259" key="17">
    <source>
        <dbReference type="Pfam" id="PF16212"/>
    </source>
</evidence>
<evidence type="ECO:0000256" key="4">
    <source>
        <dbReference type="ARBA" id="ARBA00022723"/>
    </source>
</evidence>
<dbReference type="GO" id="GO:0016887">
    <property type="term" value="F:ATP hydrolysis activity"/>
    <property type="evidence" value="ECO:0007669"/>
    <property type="project" value="InterPro"/>
</dbReference>
<dbReference type="InterPro" id="IPR032631">
    <property type="entry name" value="P-type_ATPase_N"/>
</dbReference>
<dbReference type="InterPro" id="IPR008250">
    <property type="entry name" value="ATPase_P-typ_transduc_dom_A_sf"/>
</dbReference>
<keyword evidence="6 13" id="KW-0067">ATP-binding</keyword>
<feature type="transmembrane region" description="Helical" evidence="15">
    <location>
        <begin position="1014"/>
        <end position="1034"/>
    </location>
</feature>
<feature type="active site" description="4-aspartylphosphate intermediate" evidence="12">
    <location>
        <position position="420"/>
    </location>
</feature>
<evidence type="ECO:0000256" key="2">
    <source>
        <dbReference type="ARBA" id="ARBA00008109"/>
    </source>
</evidence>
<keyword evidence="3 15" id="KW-0812">Transmembrane</keyword>